<name>A0A420HXI4_9PEZI</name>
<reference evidence="1 2" key="1">
    <citation type="journal article" date="2018" name="BMC Genomics">
        <title>Comparative genome analyses reveal sequence features reflecting distinct modes of host-adaptation between dicot and monocot powdery mildew.</title>
        <authorList>
            <person name="Wu Y."/>
            <person name="Ma X."/>
            <person name="Pan Z."/>
            <person name="Kale S.D."/>
            <person name="Song Y."/>
            <person name="King H."/>
            <person name="Zhang Q."/>
            <person name="Presley C."/>
            <person name="Deng X."/>
            <person name="Wei C.I."/>
            <person name="Xiao S."/>
        </authorList>
    </citation>
    <scope>NUCLEOTIDE SEQUENCE [LARGE SCALE GENOMIC DNA]</scope>
    <source>
        <strain evidence="1">UMSG3</strain>
    </source>
</reference>
<comment type="caution">
    <text evidence="1">The sequence shown here is derived from an EMBL/GenBank/DDBJ whole genome shotgun (WGS) entry which is preliminary data.</text>
</comment>
<dbReference type="InterPro" id="IPR036397">
    <property type="entry name" value="RNaseH_sf"/>
</dbReference>
<dbReference type="PANTHER" id="PTHR35871">
    <property type="entry name" value="EXPRESSED PROTEIN"/>
    <property type="match status" value="1"/>
</dbReference>
<organism evidence="1 2">
    <name type="scientific">Golovinomyces cichoracearum</name>
    <dbReference type="NCBI Taxonomy" id="62708"/>
    <lineage>
        <taxon>Eukaryota</taxon>
        <taxon>Fungi</taxon>
        <taxon>Dikarya</taxon>
        <taxon>Ascomycota</taxon>
        <taxon>Pezizomycotina</taxon>
        <taxon>Leotiomycetes</taxon>
        <taxon>Erysiphales</taxon>
        <taxon>Erysiphaceae</taxon>
        <taxon>Golovinomyces</taxon>
    </lineage>
</organism>
<dbReference type="AlphaFoldDB" id="A0A420HXI4"/>
<keyword evidence="2" id="KW-1185">Reference proteome</keyword>
<protein>
    <recommendedName>
        <fullName evidence="3">DDE-1 domain-containing protein</fullName>
    </recommendedName>
</protein>
<sequence length="613" mass="70626">MPVIKNRRKQLNRILMNRQLFRPPKVTAATAYTDEQMLKILLEDSEEIEDEKAQTPAEMEQIIAKFTSVSDLRWHNGAGGHLRIPNRHEDGSSPRNLRLIKLNPHQSARLTSYFQYESKPEAVLPPAPIIVKREGYKWRKEELGGETENQVKANIKIDARARLKMMSVRLLMKEVLNGNPRQSSAKQIAEKQFNLKGKAAHEGGKRIIEWAYQVLRTGVIDSSKKGCHKKTTSLIEDEDILRKCQQHLRTYYKSDDERTPARFHLCINRELLINQTDRRISSRTAYRWMEICGFEKVDVKKGVFHDRHEADDVKEERRIYLNKIQGFEKFMVQYVGDEYETELQPEARYNGKKIFCAVKTNPPAMLMMLLGLGKSIMISAIICPCHGIMEWNGEKSYETLEAGTNREGWWVADDVVKKVIKVIKIFEQLHPDSIGLFQFDSSSNHHAMVADSLVASKLNLSDGGAVPLMRDTVFNGHVQKMQTAEDVQKGISIILQERGKWTNGLRLDCKDNCSSHNGCCARRILASEEDFLNEKTIVQRAAEDKGHLFIKSPKYHCKLQYTESFWGNTKRYMRSNCDYSITGLRNLIHTAMRNDYSNNQRILHLMYAVYGCL</sequence>
<evidence type="ECO:0000313" key="2">
    <source>
        <dbReference type="Proteomes" id="UP000283383"/>
    </source>
</evidence>
<accession>A0A420HXI4</accession>
<dbReference type="GO" id="GO:0003676">
    <property type="term" value="F:nucleic acid binding"/>
    <property type="evidence" value="ECO:0007669"/>
    <property type="project" value="InterPro"/>
</dbReference>
<dbReference type="EMBL" id="MCBQ01014991">
    <property type="protein sequence ID" value="RKF62155.1"/>
    <property type="molecule type" value="Genomic_DNA"/>
</dbReference>
<evidence type="ECO:0008006" key="3">
    <source>
        <dbReference type="Google" id="ProtNLM"/>
    </source>
</evidence>
<dbReference type="Proteomes" id="UP000283383">
    <property type="component" value="Unassembled WGS sequence"/>
</dbReference>
<dbReference type="STRING" id="62708.A0A420HXI4"/>
<dbReference type="PANTHER" id="PTHR35871:SF1">
    <property type="entry name" value="CXC1-LIKE CYSTEINE CLUSTER ASSOCIATED WITH KDZ TRANSPOSASES DOMAIN-CONTAINING PROTEIN"/>
    <property type="match status" value="1"/>
</dbReference>
<proteinExistence type="predicted"/>
<dbReference type="Gene3D" id="3.30.420.10">
    <property type="entry name" value="Ribonuclease H-like superfamily/Ribonuclease H"/>
    <property type="match status" value="1"/>
</dbReference>
<evidence type="ECO:0000313" key="1">
    <source>
        <dbReference type="EMBL" id="RKF62155.1"/>
    </source>
</evidence>
<gene>
    <name evidence="1" type="ORF">GcM3_149012</name>
</gene>